<evidence type="ECO:0000256" key="1">
    <source>
        <dbReference type="ARBA" id="ARBA00023015"/>
    </source>
</evidence>
<dbReference type="GO" id="GO:0008270">
    <property type="term" value="F:zinc ion binding"/>
    <property type="evidence" value="ECO:0007669"/>
    <property type="project" value="InterPro"/>
</dbReference>
<dbReference type="SMART" id="SM00066">
    <property type="entry name" value="GAL4"/>
    <property type="match status" value="1"/>
</dbReference>
<keyword evidence="4" id="KW-0539">Nucleus</keyword>
<accession>A0AAV9NH62</accession>
<dbReference type="PANTHER" id="PTHR47657:SF14">
    <property type="entry name" value="ZN(2)-C6 FUNGAL-TYPE DOMAIN-CONTAINING PROTEIN"/>
    <property type="match status" value="1"/>
</dbReference>
<organism evidence="7 8">
    <name type="scientific">Exophiala bonariae</name>
    <dbReference type="NCBI Taxonomy" id="1690606"/>
    <lineage>
        <taxon>Eukaryota</taxon>
        <taxon>Fungi</taxon>
        <taxon>Dikarya</taxon>
        <taxon>Ascomycota</taxon>
        <taxon>Pezizomycotina</taxon>
        <taxon>Eurotiomycetes</taxon>
        <taxon>Chaetothyriomycetidae</taxon>
        <taxon>Chaetothyriales</taxon>
        <taxon>Herpotrichiellaceae</taxon>
        <taxon>Exophiala</taxon>
    </lineage>
</organism>
<keyword evidence="2" id="KW-0238">DNA-binding</keyword>
<keyword evidence="1" id="KW-0805">Transcription regulation</keyword>
<dbReference type="Proteomes" id="UP001358417">
    <property type="component" value="Unassembled WGS sequence"/>
</dbReference>
<feature type="compositionally biased region" description="Polar residues" evidence="5">
    <location>
        <begin position="56"/>
        <end position="92"/>
    </location>
</feature>
<protein>
    <recommendedName>
        <fullName evidence="6">Zn(2)-C6 fungal-type domain-containing protein</fullName>
    </recommendedName>
</protein>
<dbReference type="RefSeq" id="XP_064708585.1">
    <property type="nucleotide sequence ID" value="XM_064854996.1"/>
</dbReference>
<proteinExistence type="predicted"/>
<evidence type="ECO:0000259" key="6">
    <source>
        <dbReference type="PROSITE" id="PS50048"/>
    </source>
</evidence>
<dbReference type="CDD" id="cd00067">
    <property type="entry name" value="GAL4"/>
    <property type="match status" value="1"/>
</dbReference>
<dbReference type="Gene3D" id="4.10.240.10">
    <property type="entry name" value="Zn(2)-C6 fungal-type DNA-binding domain"/>
    <property type="match status" value="1"/>
</dbReference>
<reference evidence="7 8" key="1">
    <citation type="submission" date="2023-08" db="EMBL/GenBank/DDBJ databases">
        <title>Black Yeasts Isolated from many extreme environments.</title>
        <authorList>
            <person name="Coleine C."/>
            <person name="Stajich J.E."/>
            <person name="Selbmann L."/>
        </authorList>
    </citation>
    <scope>NUCLEOTIDE SEQUENCE [LARGE SCALE GENOMIC DNA]</scope>
    <source>
        <strain evidence="7 8">CCFEE 5792</strain>
    </source>
</reference>
<keyword evidence="8" id="KW-1185">Reference proteome</keyword>
<evidence type="ECO:0000256" key="2">
    <source>
        <dbReference type="ARBA" id="ARBA00023125"/>
    </source>
</evidence>
<evidence type="ECO:0000313" key="7">
    <source>
        <dbReference type="EMBL" id="KAK5057467.1"/>
    </source>
</evidence>
<gene>
    <name evidence="7" type="ORF">LTR84_011467</name>
</gene>
<dbReference type="InterPro" id="IPR052400">
    <property type="entry name" value="Zn2-C6_fungal_TF"/>
</dbReference>
<evidence type="ECO:0000313" key="8">
    <source>
        <dbReference type="Proteomes" id="UP001358417"/>
    </source>
</evidence>
<dbReference type="GO" id="GO:0000981">
    <property type="term" value="F:DNA-binding transcription factor activity, RNA polymerase II-specific"/>
    <property type="evidence" value="ECO:0007669"/>
    <property type="project" value="InterPro"/>
</dbReference>
<evidence type="ECO:0000256" key="5">
    <source>
        <dbReference type="SAM" id="MobiDB-lite"/>
    </source>
</evidence>
<evidence type="ECO:0000256" key="4">
    <source>
        <dbReference type="ARBA" id="ARBA00023242"/>
    </source>
</evidence>
<name>A0AAV9NH62_9EURO</name>
<feature type="region of interest" description="Disordered" evidence="5">
    <location>
        <begin position="52"/>
        <end position="97"/>
    </location>
</feature>
<dbReference type="Pfam" id="PF00172">
    <property type="entry name" value="Zn_clus"/>
    <property type="match status" value="1"/>
</dbReference>
<dbReference type="InterPro" id="IPR036864">
    <property type="entry name" value="Zn2-C6_fun-type_DNA-bd_sf"/>
</dbReference>
<dbReference type="InterPro" id="IPR001138">
    <property type="entry name" value="Zn2Cys6_DnaBD"/>
</dbReference>
<dbReference type="EMBL" id="JAVRRD010000006">
    <property type="protein sequence ID" value="KAK5057467.1"/>
    <property type="molecule type" value="Genomic_DNA"/>
</dbReference>
<dbReference type="GO" id="GO:0003677">
    <property type="term" value="F:DNA binding"/>
    <property type="evidence" value="ECO:0007669"/>
    <property type="project" value="UniProtKB-KW"/>
</dbReference>
<dbReference type="PANTHER" id="PTHR47657">
    <property type="entry name" value="STEROL REGULATORY ELEMENT-BINDING PROTEIN ECM22"/>
    <property type="match status" value="1"/>
</dbReference>
<keyword evidence="3" id="KW-0804">Transcription</keyword>
<dbReference type="AlphaFoldDB" id="A0AAV9NH62"/>
<sequence>MAPRLAHRKSRAGCRRCKERKVKCNEQHPSCSACLRHGVTCEYTDAPVQAKALPDQSDQSISRGSTPVTGETTTGNLATRETPTSTQGQTPLNGPDTPYSDIAGSLALTESRRHALELFLLHRFTFTVATTFPSFRYESTKLLYTHQAPSLACDNRFLFDTIFAVTALHICKTVPSPKIGYTEQDELPETFRGMDFAQLHRIYLNQAIRKQREAISSLGPSNSDAIGLTSVLLSIMATCLLPEAEGSGEIYKPPIQWLRMASAVAIVFQAAAPHVRPGSIMMTYFQKDRKPSFADSEYLFNPSHTNPFKKLLEFQASSSTLFGHVDLRETDPLRKETCRLTLALVGSIHTAIREGEPSHYICQRVTSFAPLCPTNFIDLLADKKPLAMLILAHYMAMMKHLDEDFWWFKGRPERDIYGIQSILPEEWQWGLAWPLAVLTSPLKAHLDPKPFQIV</sequence>
<dbReference type="PROSITE" id="PS50048">
    <property type="entry name" value="ZN2_CY6_FUNGAL_2"/>
    <property type="match status" value="1"/>
</dbReference>
<dbReference type="SUPFAM" id="SSF57701">
    <property type="entry name" value="Zn2/Cys6 DNA-binding domain"/>
    <property type="match status" value="1"/>
</dbReference>
<dbReference type="PROSITE" id="PS00463">
    <property type="entry name" value="ZN2_CY6_FUNGAL_1"/>
    <property type="match status" value="1"/>
</dbReference>
<dbReference type="GeneID" id="89979617"/>
<feature type="domain" description="Zn(2)-C6 fungal-type" evidence="6">
    <location>
        <begin position="13"/>
        <end position="43"/>
    </location>
</feature>
<comment type="caution">
    <text evidence="7">The sequence shown here is derived from an EMBL/GenBank/DDBJ whole genome shotgun (WGS) entry which is preliminary data.</text>
</comment>
<evidence type="ECO:0000256" key="3">
    <source>
        <dbReference type="ARBA" id="ARBA00023163"/>
    </source>
</evidence>